<dbReference type="Proteomes" id="UP000003704">
    <property type="component" value="Unassembled WGS sequence"/>
</dbReference>
<dbReference type="EMBL" id="AKGD01000001">
    <property type="protein sequence ID" value="EIT71764.1"/>
    <property type="molecule type" value="Genomic_DNA"/>
</dbReference>
<evidence type="ECO:0000313" key="3">
    <source>
        <dbReference type="EMBL" id="EIT71764.1"/>
    </source>
</evidence>
<reference evidence="3 4" key="1">
    <citation type="journal article" date="2012" name="J. Bacteriol.">
        <title>Genome Sequence of n-Alkane-Degrading Hydrocarboniphaga effusa Strain AP103T (ATCC BAA-332T).</title>
        <authorList>
            <person name="Chang H.K."/>
            <person name="Zylstra G.J."/>
            <person name="Chae J.C."/>
        </authorList>
    </citation>
    <scope>NUCLEOTIDE SEQUENCE [LARGE SCALE GENOMIC DNA]</scope>
    <source>
        <strain evidence="3 4">AP103</strain>
    </source>
</reference>
<sequence>MRPSPRHRLFVALLALAVPAANAGVYKWVDAKGQTHYDDRSVTGQLVTRQVIDQRVIAAAPDWATSSVPADYAQRVTARCTELGARLQAYRSATQLFGRDPDGQVYAMSSMQTGLAIAETRRDARLYCAPDAARELYAQGRTP</sequence>
<name>I7ZIL1_9GAMM</name>
<dbReference type="OrthoDB" id="7067940at2"/>
<feature type="signal peptide" evidence="1">
    <location>
        <begin position="1"/>
        <end position="23"/>
    </location>
</feature>
<dbReference type="RefSeq" id="WP_007184850.1">
    <property type="nucleotide sequence ID" value="NZ_AKGD01000001.1"/>
</dbReference>
<protein>
    <recommendedName>
        <fullName evidence="2">DUF4124 domain-containing protein</fullName>
    </recommendedName>
</protein>
<evidence type="ECO:0000313" key="4">
    <source>
        <dbReference type="Proteomes" id="UP000003704"/>
    </source>
</evidence>
<keyword evidence="1" id="KW-0732">Signal</keyword>
<dbReference type="Pfam" id="PF13511">
    <property type="entry name" value="DUF4124"/>
    <property type="match status" value="1"/>
</dbReference>
<accession>I7ZIL1</accession>
<evidence type="ECO:0000256" key="1">
    <source>
        <dbReference type="SAM" id="SignalP"/>
    </source>
</evidence>
<keyword evidence="4" id="KW-1185">Reference proteome</keyword>
<comment type="caution">
    <text evidence="3">The sequence shown here is derived from an EMBL/GenBank/DDBJ whole genome shotgun (WGS) entry which is preliminary data.</text>
</comment>
<gene>
    <name evidence="3" type="ORF">WQQ_19010</name>
</gene>
<feature type="domain" description="DUF4124" evidence="2">
    <location>
        <begin position="12"/>
        <end position="48"/>
    </location>
</feature>
<dbReference type="AlphaFoldDB" id="I7ZIL1"/>
<evidence type="ECO:0000259" key="2">
    <source>
        <dbReference type="Pfam" id="PF13511"/>
    </source>
</evidence>
<organism evidence="3 4">
    <name type="scientific">Hydrocarboniphaga effusa AP103</name>
    <dbReference type="NCBI Taxonomy" id="1172194"/>
    <lineage>
        <taxon>Bacteria</taxon>
        <taxon>Pseudomonadati</taxon>
        <taxon>Pseudomonadota</taxon>
        <taxon>Gammaproteobacteria</taxon>
        <taxon>Nevskiales</taxon>
        <taxon>Nevskiaceae</taxon>
        <taxon>Hydrocarboniphaga</taxon>
    </lineage>
</organism>
<dbReference type="InterPro" id="IPR025392">
    <property type="entry name" value="DUF4124"/>
</dbReference>
<proteinExistence type="predicted"/>
<feature type="chain" id="PRO_5003712615" description="DUF4124 domain-containing protein" evidence="1">
    <location>
        <begin position="24"/>
        <end position="143"/>
    </location>
</feature>